<gene>
    <name evidence="5" type="ORF">CTI12_AA325300</name>
</gene>
<dbReference type="InterPro" id="IPR026960">
    <property type="entry name" value="RVT-Znf"/>
</dbReference>
<dbReference type="InterPro" id="IPR000477">
    <property type="entry name" value="RT_dom"/>
</dbReference>
<dbReference type="InterPro" id="IPR025558">
    <property type="entry name" value="DUF4283"/>
</dbReference>
<dbReference type="PANTHER" id="PTHR42898">
    <property type="entry name" value="TROPINONE REDUCTASE"/>
    <property type="match status" value="1"/>
</dbReference>
<dbReference type="PRINTS" id="PR00081">
    <property type="entry name" value="GDHRDH"/>
</dbReference>
<keyword evidence="5" id="KW-0808">Transferase</keyword>
<sequence>MADNVSATRKSRWSLAGTTALVTGGTRGIGYAVVEELAELGASVHTCSRNETELNNMLQQWSAKGFDVTGSVCDVATRSQRQQLLETVSSHFSGKLNILVNNVGTYIKKPTIEFTAEEYSMIMATNLESCYHISQLAHPILKASGSGSIVFISSVSGLLNAFAGSLYSATKGAMNQLTRNLACEWANDNIRSNCVAPWLIKTSLTDDITENTELVDSMSSRTPLRRPGEANEVSSLVAFLCLPAASYITGQTIAVDGGFTVNGFDAKYVLSDCVLDNIMTNRKSKRKTKLPSKLNDHVVGNLSQKRNEGDTVNGPMNDNEEVNGGVRLNVRLNQELGGEKEMEMGMDKDEGKVCSESVCDKHEGMNGDRSNEVTAKEGEDQNQMLSELGTEAENQQEVMMVNTVSENVDIAKTNVVNDKNGTENRKTYANMVLNNSDGLDNKLCHIPTKISEDGSEFVIFDEEIVTEGSKKWEITACGYFVGYKMYMMELNYHLFKMWGKFGLKSIMDIGNGTFVFKLSNEQGLKTVIENGVWIVNNKAMMVQKWDTSVDLNKIEPDVLPLWVKFVNLPLEAWTTKGLSAIASRLGKPIMMDTMTTKMCSQGVGRLGYARVLIEVDAKKGIPDHVDIMYCDKMGKQTAIKQVKVEYDWKPPVCDVCKVFGHANDKCKLNSKEKEVQQTVNGMENVVAKKDKSCDAGKQKGIQNEGYKVGIKNKGKQAKFVYQPKPVKKPNPEAASTSKTTPKKSWNVQDSVISELRKSANKYNVLQDNTAEDGISNEESWKSLVKNYVLLKQKPALSVTTWNIRGLGKITKQNEVKKLIRNENLCVCAILETHMKKDRIEKIGDRVFGNWNWQHKLHVSRKGCRIMVGWDTDKVKCTLVHCTEQTMFYYIEAIYSNVKFYCTFIYAANSGRNRKDLWYDLNIYKQLTNFEAWVLMGDVNVSLNANDHSEGGSSVTQDMMDFQDCVNNIEVEDIGSTGFHYTWTKSLLNPDATVLKKIDRIMCNTTFLGKFNNANGVFLPYGISYHSPAVLNCPKALRKKRRSFRFANYIADKDDFLTTVKKHWMNYSQGHAMFQLVQKLKALKPHMNNLNWKNGNLFVKVVELKQQLNEIQAMIDQDPTNKELRKKGTSVLNEYNEALQDEEKLLCQKAKVDWLNEGDKNSAYFHKVLKGKLNRNRIHNICCEDGTIANGDQVGIQFEKHFENFLGTKSEAIQMGDEIDSLFTKKVSEVEAMEMSRMVSEEEVKNALFDIDDNKAPGPDGYTSKFFKKAWSVIKEDFYKAVNEFFVSGKLLGQLNATLITLVPKIQTPQRVTDFRPIACCNVIYKCISKILTNRIMKVLCNLVDQNQSAFIPGRAITDNILLTQELLKGYKCANGQKRCSFKIDIQKAYDTVSWEFLNSILHKFGFPDKMINWILTCVTTPHFTICVNGDRYGYFSGGKGLRQGDPISPYLFTLVMEVLNLFIKDEIGKERNFKYHFGCKNLKLTHLCFADDLLVLCHGDATSVNTIKKALGNFSKVSGLYPNLSKSTMFCGSLNREEIERIQSILPFKIGKMPVRYLGVPLVDKKIGVNDCKGMINKVRQKLNDWKNKSLSYAGRGQLIASVLSSMQVYWCSVFKLPKTVINDIEKLFKGFLWCNGELTRGKARVAWKEVCKPKDQGGLGLKPLDQWNRTLLIKHLWNIATMKESLWVKWINTVKLKGRSVWEVQSYSTDSWSWKTILELRNDVENHVKYKIGDGKTISAWYDRWNDQQALAKTINRRDIYSAGFNDQNKLCDLLDTNGWKWPQEWYTKYECTQSLTVPTLSSSPDVPVWVNNNGREVKFATSQVWKDMRSDDAKVCWNKLVWYPQCIPKHSFVLWLAIKNKLLTQDKLLKWYPSKVLQCSLCNNGTDSHDHLFFQCNYAQEVWTEIKKMAKINSNAALWYDHVMEMSSIQSHNSIWSIIKKLCFAATIYFIWQERNFREFRQETRDESRLIKAIRDEVRCKLMTIKVKSTNAAMEAFDLWEVVMK</sequence>
<dbReference type="PRINTS" id="PR00080">
    <property type="entry name" value="SDRFAMILY"/>
</dbReference>
<evidence type="ECO:0000313" key="6">
    <source>
        <dbReference type="Proteomes" id="UP000245207"/>
    </source>
</evidence>
<dbReference type="Pfam" id="PF13966">
    <property type="entry name" value="zf-RVT"/>
    <property type="match status" value="1"/>
</dbReference>
<dbReference type="InterPro" id="IPR020904">
    <property type="entry name" value="Sc_DH/Rdtase_CS"/>
</dbReference>
<dbReference type="EMBL" id="PKPP01004010">
    <property type="protein sequence ID" value="PWA66526.1"/>
    <property type="molecule type" value="Genomic_DNA"/>
</dbReference>
<reference evidence="5 6" key="1">
    <citation type="journal article" date="2018" name="Mol. Plant">
        <title>The genome of Artemisia annua provides insight into the evolution of Asteraceae family and artemisinin biosynthesis.</title>
        <authorList>
            <person name="Shen Q."/>
            <person name="Zhang L."/>
            <person name="Liao Z."/>
            <person name="Wang S."/>
            <person name="Yan T."/>
            <person name="Shi P."/>
            <person name="Liu M."/>
            <person name="Fu X."/>
            <person name="Pan Q."/>
            <person name="Wang Y."/>
            <person name="Lv Z."/>
            <person name="Lu X."/>
            <person name="Zhang F."/>
            <person name="Jiang W."/>
            <person name="Ma Y."/>
            <person name="Chen M."/>
            <person name="Hao X."/>
            <person name="Li L."/>
            <person name="Tang Y."/>
            <person name="Lv G."/>
            <person name="Zhou Y."/>
            <person name="Sun X."/>
            <person name="Brodelius P.E."/>
            <person name="Rose J.K.C."/>
            <person name="Tang K."/>
        </authorList>
    </citation>
    <scope>NUCLEOTIDE SEQUENCE [LARGE SCALE GENOMIC DNA]</scope>
    <source>
        <strain evidence="6">cv. Huhao1</strain>
        <tissue evidence="5">Leaf</tissue>
    </source>
</reference>
<evidence type="ECO:0000256" key="3">
    <source>
        <dbReference type="SAM" id="MobiDB-lite"/>
    </source>
</evidence>
<dbReference type="GO" id="GO:0016616">
    <property type="term" value="F:oxidoreductase activity, acting on the CH-OH group of donors, NAD or NADP as acceptor"/>
    <property type="evidence" value="ECO:0007669"/>
    <property type="project" value="UniProtKB-ARBA"/>
</dbReference>
<dbReference type="InterPro" id="IPR043502">
    <property type="entry name" value="DNA/RNA_pol_sf"/>
</dbReference>
<dbReference type="Pfam" id="PF13561">
    <property type="entry name" value="adh_short_C2"/>
    <property type="match status" value="1"/>
</dbReference>
<dbReference type="InterPro" id="IPR002347">
    <property type="entry name" value="SDR_fam"/>
</dbReference>
<keyword evidence="6" id="KW-1185">Reference proteome</keyword>
<keyword evidence="5" id="KW-0548">Nucleotidyltransferase</keyword>
<dbReference type="PANTHER" id="PTHR42898:SF6">
    <property type="entry name" value="NADP-DEPENDENT MANNITOL DEHYDROGENASE"/>
    <property type="match status" value="1"/>
</dbReference>
<keyword evidence="1" id="KW-0521">NADP</keyword>
<dbReference type="InterPro" id="IPR036291">
    <property type="entry name" value="NAD(P)-bd_dom_sf"/>
</dbReference>
<dbReference type="Proteomes" id="UP000245207">
    <property type="component" value="Unassembled WGS sequence"/>
</dbReference>
<feature type="region of interest" description="Disordered" evidence="3">
    <location>
        <begin position="723"/>
        <end position="745"/>
    </location>
</feature>
<feature type="domain" description="Reverse transcriptase" evidence="4">
    <location>
        <begin position="1283"/>
        <end position="1562"/>
    </location>
</feature>
<evidence type="ECO:0000256" key="2">
    <source>
        <dbReference type="ARBA" id="ARBA00023002"/>
    </source>
</evidence>
<proteinExistence type="predicted"/>
<comment type="caution">
    <text evidence="5">The sequence shown here is derived from an EMBL/GenBank/DDBJ whole genome shotgun (WGS) entry which is preliminary data.</text>
</comment>
<dbReference type="GO" id="GO:0003964">
    <property type="term" value="F:RNA-directed DNA polymerase activity"/>
    <property type="evidence" value="ECO:0007669"/>
    <property type="project" value="UniProtKB-KW"/>
</dbReference>
<evidence type="ECO:0000256" key="1">
    <source>
        <dbReference type="ARBA" id="ARBA00022857"/>
    </source>
</evidence>
<dbReference type="PROSITE" id="PS00061">
    <property type="entry name" value="ADH_SHORT"/>
    <property type="match status" value="1"/>
</dbReference>
<dbReference type="SUPFAM" id="SSF51735">
    <property type="entry name" value="NAD(P)-binding Rossmann-fold domains"/>
    <property type="match status" value="1"/>
</dbReference>
<dbReference type="Gene3D" id="3.40.50.720">
    <property type="entry name" value="NAD(P)-binding Rossmann-like Domain"/>
    <property type="match status" value="1"/>
</dbReference>
<dbReference type="SUPFAM" id="SSF56219">
    <property type="entry name" value="DNase I-like"/>
    <property type="match status" value="1"/>
</dbReference>
<dbReference type="SUPFAM" id="SSF56672">
    <property type="entry name" value="DNA/RNA polymerases"/>
    <property type="match status" value="1"/>
</dbReference>
<protein>
    <submittedName>
        <fullName evidence="5">RNA-directed DNA polymerase, eukaryota, Reverse transcriptase zinc-binding domain protein</fullName>
    </submittedName>
</protein>
<organism evidence="5 6">
    <name type="scientific">Artemisia annua</name>
    <name type="common">Sweet wormwood</name>
    <dbReference type="NCBI Taxonomy" id="35608"/>
    <lineage>
        <taxon>Eukaryota</taxon>
        <taxon>Viridiplantae</taxon>
        <taxon>Streptophyta</taxon>
        <taxon>Embryophyta</taxon>
        <taxon>Tracheophyta</taxon>
        <taxon>Spermatophyta</taxon>
        <taxon>Magnoliopsida</taxon>
        <taxon>eudicotyledons</taxon>
        <taxon>Gunneridae</taxon>
        <taxon>Pentapetalae</taxon>
        <taxon>asterids</taxon>
        <taxon>campanulids</taxon>
        <taxon>Asterales</taxon>
        <taxon>Asteraceae</taxon>
        <taxon>Asteroideae</taxon>
        <taxon>Anthemideae</taxon>
        <taxon>Artemisiinae</taxon>
        <taxon>Artemisia</taxon>
    </lineage>
</organism>
<dbReference type="Gene3D" id="3.60.10.10">
    <property type="entry name" value="Endonuclease/exonuclease/phosphatase"/>
    <property type="match status" value="1"/>
</dbReference>
<accession>A0A2U1MZ76</accession>
<dbReference type="STRING" id="35608.A0A2U1MZ76"/>
<dbReference type="CDD" id="cd01650">
    <property type="entry name" value="RT_nLTR_like"/>
    <property type="match status" value="1"/>
</dbReference>
<dbReference type="Pfam" id="PF14111">
    <property type="entry name" value="DUF4283"/>
    <property type="match status" value="1"/>
</dbReference>
<dbReference type="FunFam" id="3.40.50.720:FF:000084">
    <property type="entry name" value="Short-chain dehydrogenase reductase"/>
    <property type="match status" value="1"/>
</dbReference>
<name>A0A2U1MZ76_ARTAN</name>
<feature type="compositionally biased region" description="Polar residues" evidence="3">
    <location>
        <begin position="733"/>
        <end position="745"/>
    </location>
</feature>
<evidence type="ECO:0000313" key="5">
    <source>
        <dbReference type="EMBL" id="PWA66526.1"/>
    </source>
</evidence>
<dbReference type="PROSITE" id="PS50878">
    <property type="entry name" value="RT_POL"/>
    <property type="match status" value="1"/>
</dbReference>
<dbReference type="OrthoDB" id="1938625at2759"/>
<keyword evidence="2" id="KW-0560">Oxidoreductase</keyword>
<dbReference type="InterPro" id="IPR045000">
    <property type="entry name" value="TR"/>
</dbReference>
<dbReference type="InterPro" id="IPR036691">
    <property type="entry name" value="Endo/exonu/phosph_ase_sf"/>
</dbReference>
<evidence type="ECO:0000259" key="4">
    <source>
        <dbReference type="PROSITE" id="PS50878"/>
    </source>
</evidence>
<keyword evidence="5" id="KW-0695">RNA-directed DNA polymerase</keyword>
<dbReference type="Pfam" id="PF00078">
    <property type="entry name" value="RVT_1"/>
    <property type="match status" value="1"/>
</dbReference>